<feature type="transmembrane region" description="Helical" evidence="14">
    <location>
        <begin position="126"/>
        <end position="142"/>
    </location>
</feature>
<evidence type="ECO:0000256" key="8">
    <source>
        <dbReference type="ARBA" id="ARBA00023098"/>
    </source>
</evidence>
<dbReference type="GO" id="GO:0047750">
    <property type="term" value="F:cholestenol delta-isomerase activity"/>
    <property type="evidence" value="ECO:0007669"/>
    <property type="project" value="InterPro"/>
</dbReference>
<feature type="transmembrane region" description="Helical" evidence="14">
    <location>
        <begin position="162"/>
        <end position="182"/>
    </location>
</feature>
<evidence type="ECO:0000256" key="7">
    <source>
        <dbReference type="ARBA" id="ARBA00023011"/>
    </source>
</evidence>
<dbReference type="PROSITE" id="PS51751">
    <property type="entry name" value="EXPERA"/>
    <property type="match status" value="1"/>
</dbReference>
<comment type="caution">
    <text evidence="16">The sequence shown here is derived from an EMBL/GenBank/DDBJ whole genome shotgun (WGS) entry which is preliminary data.</text>
</comment>
<dbReference type="InterPro" id="IPR033118">
    <property type="entry name" value="EXPERA"/>
</dbReference>
<evidence type="ECO:0000259" key="15">
    <source>
        <dbReference type="PROSITE" id="PS51751"/>
    </source>
</evidence>
<reference evidence="16 17" key="1">
    <citation type="submission" date="2019-03" db="EMBL/GenBank/DDBJ databases">
        <title>The genome sequence of a newly discovered highly antifungal drug resistant Aspergillus species, Aspergillus tanneri NIH 1004.</title>
        <authorList>
            <person name="Mounaud S."/>
            <person name="Singh I."/>
            <person name="Joardar V."/>
            <person name="Pakala S."/>
            <person name="Pakala S."/>
            <person name="Venepally P."/>
            <person name="Hoover J."/>
            <person name="Nierman W."/>
            <person name="Chung J."/>
            <person name="Losada L."/>
        </authorList>
    </citation>
    <scope>NUCLEOTIDE SEQUENCE [LARGE SCALE GENOMIC DNA]</scope>
    <source>
        <strain evidence="16 17">NIH1004</strain>
    </source>
</reference>
<gene>
    <name evidence="16" type="ORF">EYZ11_004487</name>
</gene>
<dbReference type="PANTHER" id="PTHR14207:SF0">
    <property type="entry name" value="3-BETA-HYDROXYSTEROID-DELTA(8),DELTA(7)-ISOMERASE"/>
    <property type="match status" value="1"/>
</dbReference>
<evidence type="ECO:0000256" key="11">
    <source>
        <dbReference type="ARBA" id="ARBA00023221"/>
    </source>
</evidence>
<protein>
    <recommendedName>
        <fullName evidence="15">EXPERA domain-containing protein</fullName>
    </recommendedName>
</protein>
<evidence type="ECO:0000256" key="12">
    <source>
        <dbReference type="ARBA" id="ARBA00023235"/>
    </source>
</evidence>
<dbReference type="PANTHER" id="PTHR14207">
    <property type="entry name" value="STEROL ISOMERASE"/>
    <property type="match status" value="1"/>
</dbReference>
<dbReference type="EMBL" id="SOSA01000131">
    <property type="protein sequence ID" value="THC96027.1"/>
    <property type="molecule type" value="Genomic_DNA"/>
</dbReference>
<evidence type="ECO:0000256" key="14">
    <source>
        <dbReference type="SAM" id="Phobius"/>
    </source>
</evidence>
<keyword evidence="4 13" id="KW-0812">Transmembrane</keyword>
<evidence type="ECO:0000256" key="4">
    <source>
        <dbReference type="ARBA" id="ARBA00022692"/>
    </source>
</evidence>
<keyword evidence="17" id="KW-1185">Reference proteome</keyword>
<dbReference type="GO" id="GO:0000247">
    <property type="term" value="F:C-8 sterol isomerase activity"/>
    <property type="evidence" value="ECO:0007669"/>
    <property type="project" value="TreeGrafter"/>
</dbReference>
<evidence type="ECO:0000256" key="13">
    <source>
        <dbReference type="PROSITE-ProRule" id="PRU01087"/>
    </source>
</evidence>
<dbReference type="Proteomes" id="UP000308092">
    <property type="component" value="Unassembled WGS sequence"/>
</dbReference>
<dbReference type="InterPro" id="IPR007905">
    <property type="entry name" value="EBP"/>
</dbReference>
<dbReference type="VEuPathDB" id="FungiDB:EYZ11_004487"/>
<feature type="domain" description="EXPERA" evidence="15">
    <location>
        <begin position="35"/>
        <end position="181"/>
    </location>
</feature>
<keyword evidence="9 13" id="KW-0472">Membrane</keyword>
<keyword evidence="6 13" id="KW-1133">Transmembrane helix</keyword>
<comment type="subcellular location">
    <subcellularLocation>
        <location evidence="1">Membrane</location>
        <topology evidence="1">Multi-pass membrane protein</topology>
    </subcellularLocation>
</comment>
<evidence type="ECO:0000256" key="5">
    <source>
        <dbReference type="ARBA" id="ARBA00022955"/>
    </source>
</evidence>
<evidence type="ECO:0000313" key="16">
    <source>
        <dbReference type="EMBL" id="THC96027.1"/>
    </source>
</evidence>
<dbReference type="GO" id="GO:0004769">
    <property type="term" value="F:steroid Delta-isomerase activity"/>
    <property type="evidence" value="ECO:0007669"/>
    <property type="project" value="TreeGrafter"/>
</dbReference>
<dbReference type="GO" id="GO:0016126">
    <property type="term" value="P:sterol biosynthetic process"/>
    <property type="evidence" value="ECO:0007669"/>
    <property type="project" value="UniProtKB-KW"/>
</dbReference>
<dbReference type="GO" id="GO:0016020">
    <property type="term" value="C:membrane"/>
    <property type="evidence" value="ECO:0007669"/>
    <property type="project" value="UniProtKB-SubCell"/>
</dbReference>
<evidence type="ECO:0000256" key="6">
    <source>
        <dbReference type="ARBA" id="ARBA00022989"/>
    </source>
</evidence>
<evidence type="ECO:0000256" key="2">
    <source>
        <dbReference type="ARBA" id="ARBA00008337"/>
    </source>
</evidence>
<feature type="transmembrane region" description="Helical" evidence="14">
    <location>
        <begin position="6"/>
        <end position="26"/>
    </location>
</feature>
<dbReference type="GO" id="GO:0005783">
    <property type="term" value="C:endoplasmic reticulum"/>
    <property type="evidence" value="ECO:0007669"/>
    <property type="project" value="TreeGrafter"/>
</dbReference>
<sequence length="232" mass="26458">MNIPALLSTFVIGGIAVISFTSVVLKRLKPTLSRQDKVLAGWFVFTGCIHFLLEGYFVYNHKTMPRMLDLFGQLWKEYAKADSRYLTMEPFVLCMESITAFAWGPLSYFTAWMIVAQSAYRHPTQMLVSVGQFYGDVLYYATSIMEDYYHGISYSRPETYYYWGYFIFLNSFWIFIPALCIYQSYSAMVGAFRQSAELVPVLFGPSVSGGIKNGARDEIVTYGKGRRADVGI</sequence>
<name>A0A4S3JMR0_9EURO</name>
<evidence type="ECO:0000256" key="1">
    <source>
        <dbReference type="ARBA" id="ARBA00004141"/>
    </source>
</evidence>
<keyword evidence="5" id="KW-0752">Steroid biosynthesis</keyword>
<keyword evidence="11" id="KW-0753">Steroid metabolism</keyword>
<keyword evidence="12" id="KW-0413">Isomerase</keyword>
<evidence type="ECO:0000256" key="10">
    <source>
        <dbReference type="ARBA" id="ARBA00023166"/>
    </source>
</evidence>
<keyword evidence="10" id="KW-1207">Sterol metabolism</keyword>
<dbReference type="AlphaFoldDB" id="A0A4S3JMR0"/>
<evidence type="ECO:0000256" key="3">
    <source>
        <dbReference type="ARBA" id="ARBA00022516"/>
    </source>
</evidence>
<comment type="similarity">
    <text evidence="2">Belongs to the EBP family.</text>
</comment>
<feature type="transmembrane region" description="Helical" evidence="14">
    <location>
        <begin position="38"/>
        <end position="59"/>
    </location>
</feature>
<dbReference type="STRING" id="1220188.A0A4S3JMR0"/>
<evidence type="ECO:0000313" key="17">
    <source>
        <dbReference type="Proteomes" id="UP000308092"/>
    </source>
</evidence>
<proteinExistence type="inferred from homology"/>
<keyword evidence="8" id="KW-0443">Lipid metabolism</keyword>
<accession>A0A4S3JMR0</accession>
<feature type="transmembrane region" description="Helical" evidence="14">
    <location>
        <begin position="90"/>
        <end position="114"/>
    </location>
</feature>
<dbReference type="Pfam" id="PF05241">
    <property type="entry name" value="EBP"/>
    <property type="match status" value="1"/>
</dbReference>
<organism evidence="16 17">
    <name type="scientific">Aspergillus tanneri</name>
    <dbReference type="NCBI Taxonomy" id="1220188"/>
    <lineage>
        <taxon>Eukaryota</taxon>
        <taxon>Fungi</taxon>
        <taxon>Dikarya</taxon>
        <taxon>Ascomycota</taxon>
        <taxon>Pezizomycotina</taxon>
        <taxon>Eurotiomycetes</taxon>
        <taxon>Eurotiomycetidae</taxon>
        <taxon>Eurotiales</taxon>
        <taxon>Aspergillaceae</taxon>
        <taxon>Aspergillus</taxon>
        <taxon>Aspergillus subgen. Circumdati</taxon>
    </lineage>
</organism>
<evidence type="ECO:0000256" key="9">
    <source>
        <dbReference type="ARBA" id="ARBA00023136"/>
    </source>
</evidence>
<keyword evidence="3" id="KW-0444">Lipid biosynthesis</keyword>
<keyword evidence="7" id="KW-0756">Sterol biosynthesis</keyword>